<dbReference type="KEGG" id="mros:EHO51_01275"/>
<dbReference type="RefSeq" id="WP_124737367.1">
    <property type="nucleotide sequence ID" value="NZ_CP034086.1"/>
</dbReference>
<dbReference type="InterPro" id="IPR021791">
    <property type="entry name" value="Phage_TAC_11"/>
</dbReference>
<protein>
    <submittedName>
        <fullName evidence="1">Gene transfer agent family protein</fullName>
    </submittedName>
</protein>
<sequence length="118" mass="12399">MANSRRGEIDAVIDGKSYTLCLTLGALAELESGFGASDLVALASRFEERRLSARDILRIIGCGLRGAGNDVSDEDVARMKVSESLAGYVRIAAELLAATFGDAPERSADANPPTPQDA</sequence>
<reference evidence="1 2" key="1">
    <citation type="submission" date="2018-11" db="EMBL/GenBank/DDBJ databases">
        <title>Genome squencing of methanotrophic bacteria isolated from alkaline groundwater in Korea.</title>
        <authorList>
            <person name="Nguyen L.N."/>
        </authorList>
    </citation>
    <scope>NUCLEOTIDE SEQUENCE [LARGE SCALE GENOMIC DNA]</scope>
    <source>
        <strain evidence="1 2">GW6</strain>
    </source>
</reference>
<dbReference type="AlphaFoldDB" id="A0A3G8M0J7"/>
<dbReference type="Pfam" id="PF11836">
    <property type="entry name" value="Phage_TAC_11"/>
    <property type="match status" value="1"/>
</dbReference>
<dbReference type="EMBL" id="CP034086">
    <property type="protein sequence ID" value="AZG75483.1"/>
    <property type="molecule type" value="Genomic_DNA"/>
</dbReference>
<organism evidence="1 2">
    <name type="scientific">Methylocystis rosea</name>
    <dbReference type="NCBI Taxonomy" id="173366"/>
    <lineage>
        <taxon>Bacteria</taxon>
        <taxon>Pseudomonadati</taxon>
        <taxon>Pseudomonadota</taxon>
        <taxon>Alphaproteobacteria</taxon>
        <taxon>Hyphomicrobiales</taxon>
        <taxon>Methylocystaceae</taxon>
        <taxon>Methylocystis</taxon>
    </lineage>
</organism>
<evidence type="ECO:0000313" key="1">
    <source>
        <dbReference type="EMBL" id="AZG75483.1"/>
    </source>
</evidence>
<evidence type="ECO:0000313" key="2">
    <source>
        <dbReference type="Proteomes" id="UP000273982"/>
    </source>
</evidence>
<accession>A0A3G8M0J7</accession>
<proteinExistence type="predicted"/>
<dbReference type="Proteomes" id="UP000273982">
    <property type="component" value="Chromosome"/>
</dbReference>
<gene>
    <name evidence="1" type="ORF">EHO51_01275</name>
</gene>
<name>A0A3G8M0J7_9HYPH</name>